<feature type="domain" description="HAT C-terminal dimerisation" evidence="1">
    <location>
        <begin position="494"/>
        <end position="554"/>
    </location>
</feature>
<protein>
    <submittedName>
        <fullName evidence="2">SCAN domain-containing protein 3</fullName>
    </submittedName>
</protein>
<dbReference type="InterPro" id="IPR012337">
    <property type="entry name" value="RNaseH-like_sf"/>
</dbReference>
<accession>A0ABQ8MVV6</accession>
<proteinExistence type="predicted"/>
<dbReference type="SUPFAM" id="SSF48726">
    <property type="entry name" value="Immunoglobulin"/>
    <property type="match status" value="1"/>
</dbReference>
<dbReference type="PANTHER" id="PTHR45913">
    <property type="entry name" value="EPM2A-INTERACTING PROTEIN 1"/>
    <property type="match status" value="1"/>
</dbReference>
<dbReference type="InterPro" id="IPR013783">
    <property type="entry name" value="Ig-like_fold"/>
</dbReference>
<dbReference type="Gene3D" id="2.60.40.10">
    <property type="entry name" value="Immunoglobulins"/>
    <property type="match status" value="1"/>
</dbReference>
<reference evidence="2 3" key="1">
    <citation type="submission" date="2022-01" db="EMBL/GenBank/DDBJ databases">
        <title>A high-quality chromosome-level genome assembly of rohu carp, Labeo rohita.</title>
        <authorList>
            <person name="Arick M.A. II"/>
            <person name="Hsu C.-Y."/>
            <person name="Magbanua Z."/>
            <person name="Pechanova O."/>
            <person name="Grover C."/>
            <person name="Miller E."/>
            <person name="Thrash A."/>
            <person name="Ezzel L."/>
            <person name="Alam S."/>
            <person name="Benzie J."/>
            <person name="Hamilton M."/>
            <person name="Karsi A."/>
            <person name="Lawrence M.L."/>
            <person name="Peterson D.G."/>
        </authorList>
    </citation>
    <scope>NUCLEOTIDE SEQUENCE [LARGE SCALE GENOMIC DNA]</scope>
    <source>
        <strain evidence="3">BAU-BD-2019</strain>
        <tissue evidence="2">Blood</tissue>
    </source>
</reference>
<dbReference type="PANTHER" id="PTHR45913:SF5">
    <property type="entry name" value="GENERAL TRANSCRIPTION FACTOR II-I REPEAT DOMAIN-CONTAINING PROTEIN 2A-LIKE PROTEIN"/>
    <property type="match status" value="1"/>
</dbReference>
<dbReference type="InterPro" id="IPR008906">
    <property type="entry name" value="HATC_C_dom"/>
</dbReference>
<dbReference type="EMBL" id="JACTAM010000003">
    <property type="protein sequence ID" value="KAI2666969.1"/>
    <property type="molecule type" value="Genomic_DNA"/>
</dbReference>
<evidence type="ECO:0000313" key="2">
    <source>
        <dbReference type="EMBL" id="KAI2666969.1"/>
    </source>
</evidence>
<evidence type="ECO:0000259" key="1">
    <source>
        <dbReference type="Pfam" id="PF05699"/>
    </source>
</evidence>
<dbReference type="InterPro" id="IPR036179">
    <property type="entry name" value="Ig-like_dom_sf"/>
</dbReference>
<evidence type="ECO:0000313" key="3">
    <source>
        <dbReference type="Proteomes" id="UP000830375"/>
    </source>
</evidence>
<sequence length="695" mass="77705">MALSKTMKRKVDVENRSFNDDWTEKYTFIMPTFRNASPVCLICSETVAVAKEYNLRRHHNTKHSNFKVSYPEQSEARQRKIATLKSAYSRASGIITRTLTDQERVTCASLQAAWVLCRHNRPYTESEVLKECMITILEELAPDKSMDRIIASVKQVPLSASTNARCVHVLAEQVQKAVIDGDNTTADIIFGKLEDFFKSHGLPLDKINLTVTDGAPAMIGKNKGLVSRIRTVAPKTNALHCIIHQSVLCAKLSGELKEVMEKTMKIINHIRETSSTQHRLFRKFVLESQASHDDLLLHNDVRWLSKGKALERFVELRAQVVDFLKQSKSKAAADHLRVMQDTLYVCNVAFLTDIFSHLNTLNLQLQGKGKSVVDLVEKLDAFGNKLDLFHADLLSGRLLHFNTLKTVGEGNITDKMKTFITQLKDNFSARFNDFFISRDVIGFVRDPFTISPSGEFSTNAVKMLPLDEAAIQSQLAEIQAAGDMKAALRGAESLSAFWVSCPETYDTLKTLAMYVLTMFGSIYTCEAAFSKMNSVKTHERNRLSTESLEDCLCISLTAAKPDVKKLVSEGKFAGRIERLSGPPVDDQCLRLCGLVGALTCTVTCVSAIETDESEPVKVMEGESVTLHTNLSELLNDDTVLWMFGPKDSLISQIKRKNDFSSFFVTDDVGFIGRLQVDQKTGSLTIRNTRFKHSGQ</sequence>
<dbReference type="SUPFAM" id="SSF53098">
    <property type="entry name" value="Ribonuclease H-like"/>
    <property type="match status" value="1"/>
</dbReference>
<organism evidence="2 3">
    <name type="scientific">Labeo rohita</name>
    <name type="common">Indian major carp</name>
    <name type="synonym">Cyprinus rohita</name>
    <dbReference type="NCBI Taxonomy" id="84645"/>
    <lineage>
        <taxon>Eukaryota</taxon>
        <taxon>Metazoa</taxon>
        <taxon>Chordata</taxon>
        <taxon>Craniata</taxon>
        <taxon>Vertebrata</taxon>
        <taxon>Euteleostomi</taxon>
        <taxon>Actinopterygii</taxon>
        <taxon>Neopterygii</taxon>
        <taxon>Teleostei</taxon>
        <taxon>Ostariophysi</taxon>
        <taxon>Cypriniformes</taxon>
        <taxon>Cyprinidae</taxon>
        <taxon>Labeoninae</taxon>
        <taxon>Labeonini</taxon>
        <taxon>Labeo</taxon>
    </lineage>
</organism>
<keyword evidence="3" id="KW-1185">Reference proteome</keyword>
<dbReference type="Pfam" id="PF05699">
    <property type="entry name" value="Dimer_Tnp_hAT"/>
    <property type="match status" value="1"/>
</dbReference>
<dbReference type="Proteomes" id="UP000830375">
    <property type="component" value="Unassembled WGS sequence"/>
</dbReference>
<comment type="caution">
    <text evidence="2">The sequence shown here is derived from an EMBL/GenBank/DDBJ whole genome shotgun (WGS) entry which is preliminary data.</text>
</comment>
<gene>
    <name evidence="2" type="ORF">H4Q32_029303</name>
</gene>
<name>A0ABQ8MVV6_LABRO</name>